<proteinExistence type="predicted"/>
<evidence type="ECO:0000313" key="1">
    <source>
        <dbReference type="EMBL" id="MCG7980774.1"/>
    </source>
</evidence>
<organism evidence="1 2">
    <name type="scientific">Candidatus Thiodiazotropha taylori</name>
    <dbReference type="NCBI Taxonomy" id="2792791"/>
    <lineage>
        <taxon>Bacteria</taxon>
        <taxon>Pseudomonadati</taxon>
        <taxon>Pseudomonadota</taxon>
        <taxon>Gammaproteobacteria</taxon>
        <taxon>Chromatiales</taxon>
        <taxon>Sedimenticolaceae</taxon>
        <taxon>Candidatus Thiodiazotropha</taxon>
    </lineage>
</organism>
<comment type="caution">
    <text evidence="1">The sequence shown here is derived from an EMBL/GenBank/DDBJ whole genome shotgun (WGS) entry which is preliminary data.</text>
</comment>
<name>A0A9E4NPY6_9GAMM</name>
<accession>A0A9E4NPY6</accession>
<dbReference type="Proteomes" id="UP000886674">
    <property type="component" value="Unassembled WGS sequence"/>
</dbReference>
<evidence type="ECO:0000313" key="2">
    <source>
        <dbReference type="Proteomes" id="UP000886674"/>
    </source>
</evidence>
<reference evidence="1" key="1">
    <citation type="journal article" date="2021" name="Proc. Natl. Acad. Sci. U.S.A.">
        <title>Global biogeography of chemosynthetic symbionts reveals both localized and globally distributed symbiont groups. .</title>
        <authorList>
            <person name="Osvatic J.T."/>
            <person name="Wilkins L.G.E."/>
            <person name="Leibrecht L."/>
            <person name="Leray M."/>
            <person name="Zauner S."/>
            <person name="Polzin J."/>
            <person name="Camacho Y."/>
            <person name="Gros O."/>
            <person name="van Gils J.A."/>
            <person name="Eisen J.A."/>
            <person name="Petersen J.M."/>
            <person name="Yuen B."/>
        </authorList>
    </citation>
    <scope>NUCLEOTIDE SEQUENCE</scope>
    <source>
        <strain evidence="1">MAGclacostrist055</strain>
    </source>
</reference>
<sequence>MRFPQLKIGQQFEYQGKRYTKTGPLTASEEGTGASAMIRRSAEVTLIDGAVSGALKQQVKQSYSREEVIELCKGYRTRIIQESQKIADVNGTLQLEQLLVLIKNNDMFESIL</sequence>
<protein>
    <submittedName>
        <fullName evidence="1">Polysulfide reductase chain A</fullName>
    </submittedName>
</protein>
<dbReference type="EMBL" id="JAEPCR010000154">
    <property type="protein sequence ID" value="MCG7980774.1"/>
    <property type="molecule type" value="Genomic_DNA"/>
</dbReference>
<dbReference type="AlphaFoldDB" id="A0A9E4NPY6"/>
<gene>
    <name evidence="1" type="ORF">JAY77_21835</name>
</gene>